<dbReference type="Pfam" id="PF13489">
    <property type="entry name" value="Methyltransf_23"/>
    <property type="match status" value="1"/>
</dbReference>
<proteinExistence type="predicted"/>
<dbReference type="CDD" id="cd02440">
    <property type="entry name" value="AdoMet_MTases"/>
    <property type="match status" value="1"/>
</dbReference>
<dbReference type="AlphaFoldDB" id="A0A9X4RCH9"/>
<dbReference type="RefSeq" id="WP_332519334.1">
    <property type="nucleotide sequence ID" value="NZ_JANRHA010000002.1"/>
</dbReference>
<evidence type="ECO:0000313" key="2">
    <source>
        <dbReference type="Proteomes" id="UP001152755"/>
    </source>
</evidence>
<dbReference type="InterPro" id="IPR029063">
    <property type="entry name" value="SAM-dependent_MTases_sf"/>
</dbReference>
<dbReference type="SUPFAM" id="SSF53335">
    <property type="entry name" value="S-adenosyl-L-methionine-dependent methyltransferases"/>
    <property type="match status" value="1"/>
</dbReference>
<protein>
    <submittedName>
        <fullName evidence="1">Class I SAM-dependent methyltransferase</fullName>
    </submittedName>
</protein>
<name>A0A9X4RCH9_9ACTN</name>
<accession>A0A9X4RCH9</accession>
<evidence type="ECO:0000313" key="1">
    <source>
        <dbReference type="EMBL" id="MDG3013850.1"/>
    </source>
</evidence>
<dbReference type="EMBL" id="JANRHA010000002">
    <property type="protein sequence ID" value="MDG3013850.1"/>
    <property type="molecule type" value="Genomic_DNA"/>
</dbReference>
<comment type="caution">
    <text evidence="1">The sequence shown here is derived from an EMBL/GenBank/DDBJ whole genome shotgun (WGS) entry which is preliminary data.</text>
</comment>
<keyword evidence="1" id="KW-0489">Methyltransferase</keyword>
<keyword evidence="1" id="KW-0808">Transferase</keyword>
<gene>
    <name evidence="1" type="ORF">NVS88_04685</name>
</gene>
<dbReference type="GO" id="GO:0008168">
    <property type="term" value="F:methyltransferase activity"/>
    <property type="evidence" value="ECO:0007669"/>
    <property type="project" value="UniProtKB-KW"/>
</dbReference>
<sequence length="217" mass="23373">MTAEDPIDVLYRDLFAGVPCWVSSPDGTRRPLPWRRYLGGALSTPADRFADSVLLQPCAGPTLDLGCGPGRFTAALARRGVPSLGIDLSSVAVQMTIHRGGAALQRDIFAPLPNLGLWAHVLLADGNIGIGGDPLRMLRRVRELLAPNGILVAEIDPPATGLSHEVVRWENARCVGEWFPWSRVGSETAGPLAHAAGLRVRGMIEASGRYFIHLTRE</sequence>
<dbReference type="Gene3D" id="3.40.50.150">
    <property type="entry name" value="Vaccinia Virus protein VP39"/>
    <property type="match status" value="1"/>
</dbReference>
<dbReference type="GO" id="GO:0032259">
    <property type="term" value="P:methylation"/>
    <property type="evidence" value="ECO:0007669"/>
    <property type="project" value="UniProtKB-KW"/>
</dbReference>
<organism evidence="1 2">
    <name type="scientific">Speluncibacter jeojiensis</name>
    <dbReference type="NCBI Taxonomy" id="2710754"/>
    <lineage>
        <taxon>Bacteria</taxon>
        <taxon>Bacillati</taxon>
        <taxon>Actinomycetota</taxon>
        <taxon>Actinomycetes</taxon>
        <taxon>Mycobacteriales</taxon>
        <taxon>Speluncibacteraceae</taxon>
        <taxon>Speluncibacter</taxon>
    </lineage>
</organism>
<reference evidence="1" key="1">
    <citation type="submission" date="2022-08" db="EMBL/GenBank/DDBJ databases">
        <title>Genome analysis of Corynebacteriales strain.</title>
        <authorList>
            <person name="Lee S.D."/>
        </authorList>
    </citation>
    <scope>NUCLEOTIDE SEQUENCE</scope>
    <source>
        <strain evidence="1">D3-21</strain>
    </source>
</reference>
<dbReference type="Proteomes" id="UP001152755">
    <property type="component" value="Unassembled WGS sequence"/>
</dbReference>
<keyword evidence="2" id="KW-1185">Reference proteome</keyword>